<name>E3MJ74_CAERE</name>
<dbReference type="Pfam" id="PF12078">
    <property type="entry name" value="DUF3557"/>
    <property type="match status" value="1"/>
</dbReference>
<keyword evidence="2" id="KW-1185">Reference proteome</keyword>
<reference evidence="1" key="1">
    <citation type="submission" date="2007-07" db="EMBL/GenBank/DDBJ databases">
        <title>PCAP assembly of the Caenorhabditis remanei genome.</title>
        <authorList>
            <consortium name="The Caenorhabditis remanei Sequencing Consortium"/>
            <person name="Wilson R.K."/>
        </authorList>
    </citation>
    <scope>NUCLEOTIDE SEQUENCE [LARGE SCALE GENOMIC DNA]</scope>
    <source>
        <strain evidence="1">PB4641</strain>
    </source>
</reference>
<organism evidence="2">
    <name type="scientific">Caenorhabditis remanei</name>
    <name type="common">Caenorhabditis vulgaris</name>
    <dbReference type="NCBI Taxonomy" id="31234"/>
    <lineage>
        <taxon>Eukaryota</taxon>
        <taxon>Metazoa</taxon>
        <taxon>Ecdysozoa</taxon>
        <taxon>Nematoda</taxon>
        <taxon>Chromadorea</taxon>
        <taxon>Rhabditida</taxon>
        <taxon>Rhabditina</taxon>
        <taxon>Rhabditomorpha</taxon>
        <taxon>Rhabditoidea</taxon>
        <taxon>Rhabditidae</taxon>
        <taxon>Peloderinae</taxon>
        <taxon>Caenorhabditis</taxon>
    </lineage>
</organism>
<accession>E3MJ74</accession>
<dbReference type="EMBL" id="DS268449">
    <property type="protein sequence ID" value="EFP03434.1"/>
    <property type="molecule type" value="Genomic_DNA"/>
</dbReference>
<dbReference type="PANTHER" id="PTHR31379:SF1">
    <property type="entry name" value="F-BOX C PROTEIN-RELATED"/>
    <property type="match status" value="1"/>
</dbReference>
<dbReference type="AlphaFoldDB" id="E3MJ74"/>
<dbReference type="CTD" id="9802716"/>
<proteinExistence type="predicted"/>
<dbReference type="HOGENOM" id="CLU_042576_3_0_1"/>
<evidence type="ECO:0000313" key="1">
    <source>
        <dbReference type="EMBL" id="EFP03434.1"/>
    </source>
</evidence>
<dbReference type="eggNOG" id="ENOG502TJ2M">
    <property type="taxonomic scope" value="Eukaryota"/>
</dbReference>
<evidence type="ECO:0000313" key="2">
    <source>
        <dbReference type="Proteomes" id="UP000008281"/>
    </source>
</evidence>
<sequence>MLFPKTNNQRTDICLTWVATSSYLVLVLVLFLPSYLSKMTAPLTYPSLKCVLESLEANKRLRLSVRSSTISRIDKTVPLHLSLLRFEDSEIKVNNITYKFSLDSSYARETKEENLRSLQKRLEDGDIILGTESVLRSFKVVHLTYSSRYGGFTKVLPEDVTKEMAMRQLACSVLEGRKRVNVATLKIDNRLEKVLRIPKDLKLHVRSLRAYVNDLNGIVQILDPECFPLESIETSLWFRSYLDNDVIQSAHKLILNGLTFNHSITQWYEILLKLEKHRNVETRNLCFSGKQVRAIIRKVVDNGHSIERTLDLKCSGKFDVSNLMRKIKNKFNGTLVVLQESKNPQPVSDVVRVPMNSESELIVYAFKVPEKKKNCSRNRLKLEVMPIGSSTPKVEKRRSLRILEWLK</sequence>
<protein>
    <submittedName>
        <fullName evidence="1">Uncharacterized protein</fullName>
    </submittedName>
</protein>
<dbReference type="KEGG" id="crq:GCK72_007252"/>
<dbReference type="RefSeq" id="XP_003103843.2">
    <property type="nucleotide sequence ID" value="XM_003103795.2"/>
</dbReference>
<dbReference type="GeneID" id="9802716"/>
<dbReference type="Proteomes" id="UP000008281">
    <property type="component" value="Unassembled WGS sequence"/>
</dbReference>
<dbReference type="OrthoDB" id="5910309at2759"/>
<gene>
    <name evidence="1" type="ORF">CRE_09594</name>
</gene>
<dbReference type="InterPro" id="IPR021942">
    <property type="entry name" value="DUF3557"/>
</dbReference>
<dbReference type="PANTHER" id="PTHR31379">
    <property type="entry name" value="F-BOX C PROTEIN-RELATED-RELATED"/>
    <property type="match status" value="1"/>
</dbReference>